<evidence type="ECO:0000313" key="2">
    <source>
        <dbReference type="Proteomes" id="UP000589896"/>
    </source>
</evidence>
<dbReference type="SUPFAM" id="SSF51735">
    <property type="entry name" value="NAD(P)-binding Rossmann-fold domains"/>
    <property type="match status" value="1"/>
</dbReference>
<dbReference type="EMBL" id="JACCJZ010000013">
    <property type="protein sequence ID" value="NYZ62212.1"/>
    <property type="molecule type" value="Genomic_DNA"/>
</dbReference>
<dbReference type="Proteomes" id="UP000589896">
    <property type="component" value="Unassembled WGS sequence"/>
</dbReference>
<dbReference type="PANTHER" id="PTHR12126:SF11">
    <property type="entry name" value="NADH DEHYDROGENASE [UBIQUINONE] 1 ALPHA SUBCOMPLEX SUBUNIT 9, MITOCHONDRIAL"/>
    <property type="match status" value="1"/>
</dbReference>
<sequence>MVSRRALVFGASGAIGRPLVGRLLAAGWQVEGLSREARPAGPGLRWHRGDFRHLPPLPVGCDAIFSCGPLDQFALWYAGAPCAAPRVVAFGSTSDATKVDAADPGERALAGRLREAGERLFAAAAMHGAGATLLRPTLIYGRGSDANLGRIVGLARRLGVFVLPADAHGRRQPVHADDLAAAALAAVDAPAAIGQVFALPGGETLDYREMVARTLAVLTPRPKLLTVPAPAFALALRAAHAAGQVRGLPPGAVARMREDLVFDAGPAQAAFGYAPGPFRPEAAMFPGG</sequence>
<gene>
    <name evidence="1" type="ORF">H0E82_05480</name>
</gene>
<proteinExistence type="predicted"/>
<dbReference type="GO" id="GO:0044877">
    <property type="term" value="F:protein-containing complex binding"/>
    <property type="evidence" value="ECO:0007669"/>
    <property type="project" value="TreeGrafter"/>
</dbReference>
<protein>
    <submittedName>
        <fullName evidence="1">Nucleoside-diphosphate sugar epimerase</fullName>
    </submittedName>
</protein>
<name>A0A7Z0TYC0_9GAMM</name>
<dbReference type="Gene3D" id="3.40.50.720">
    <property type="entry name" value="NAD(P)-binding Rossmann-like Domain"/>
    <property type="match status" value="2"/>
</dbReference>
<dbReference type="AlphaFoldDB" id="A0A7Z0TYC0"/>
<evidence type="ECO:0000313" key="1">
    <source>
        <dbReference type="EMBL" id="NYZ62212.1"/>
    </source>
</evidence>
<keyword evidence="2" id="KW-1185">Reference proteome</keyword>
<organism evidence="1 2">
    <name type="scientific">Luteimonas deserti</name>
    <dbReference type="NCBI Taxonomy" id="2752306"/>
    <lineage>
        <taxon>Bacteria</taxon>
        <taxon>Pseudomonadati</taxon>
        <taxon>Pseudomonadota</taxon>
        <taxon>Gammaproteobacteria</taxon>
        <taxon>Lysobacterales</taxon>
        <taxon>Lysobacteraceae</taxon>
        <taxon>Luteimonas</taxon>
    </lineage>
</organism>
<dbReference type="InterPro" id="IPR036291">
    <property type="entry name" value="NAD(P)-bd_dom_sf"/>
</dbReference>
<dbReference type="InterPro" id="IPR051207">
    <property type="entry name" value="ComplexI_NDUFA9_subunit"/>
</dbReference>
<comment type="caution">
    <text evidence="1">The sequence shown here is derived from an EMBL/GenBank/DDBJ whole genome shotgun (WGS) entry which is preliminary data.</text>
</comment>
<dbReference type="PANTHER" id="PTHR12126">
    <property type="entry name" value="NADH-UBIQUINONE OXIDOREDUCTASE 39 KDA SUBUNIT-RELATED"/>
    <property type="match status" value="1"/>
</dbReference>
<reference evidence="1 2" key="1">
    <citation type="submission" date="2020-07" db="EMBL/GenBank/DDBJ databases">
        <title>isolation of Luteimonas sp. SJ-16.</title>
        <authorList>
            <person name="Huang X.-X."/>
            <person name="Xu L."/>
            <person name="Sun J.-Q."/>
        </authorList>
    </citation>
    <scope>NUCLEOTIDE SEQUENCE [LARGE SCALE GENOMIC DNA]</scope>
    <source>
        <strain evidence="1 2">SJ-16</strain>
    </source>
</reference>
<accession>A0A7Z0TYC0</accession>
<dbReference type="RefSeq" id="WP_180544443.1">
    <property type="nucleotide sequence ID" value="NZ_JACCJZ010000013.1"/>
</dbReference>